<dbReference type="FunCoup" id="E0VHS3">
    <property type="interactions" value="213"/>
</dbReference>
<sequence length="413" mass="48044">MLKKFSLFGIILVCSVFLLIIFVSHRLATSSSFEYLPFQTIGRTIQSWSVIDDISSKNDNSLFYNILEENLTLEILAVINEQRHKIQNEMKGYKYSTRYNSSNALSELVPELGGQPIRSIIVTTWRSGSTFLGDILNSYPANYYHYEPLLDFGIVQIRGPPNAQKALNVLSNLLNCNYTGLDHYLNYGKEHVWLFNHNVRLWEQCQQHPNLCWLPEFLNSFCSLFPFQSMKIVRLRLRLIEELLKDERLNIRVLLLVRDPRGTLQSRKHRDWCPGNSDCDQASLLCADLVSDYSAASRLTEKYPDRFLAMRYEDLSLDPYKMVNQLLNFYGLDFHPNVRFFLDTHTKVNVGGVSSTYRNSASAPFHWRQDLMHREVRLIQNKCGPAMKYWGYVKAQNASHQRLFNPVVDFKLT</sequence>
<reference evidence="2" key="1">
    <citation type="submission" date="2007-04" db="EMBL/GenBank/DDBJ databases">
        <title>Annotation of Pediculus humanus corporis strain USDA.</title>
        <authorList>
            <person name="Kirkness E."/>
            <person name="Hannick L."/>
            <person name="Hass B."/>
            <person name="Bruggner R."/>
            <person name="Lawson D."/>
            <person name="Bidwell S."/>
            <person name="Joardar V."/>
            <person name="Caler E."/>
            <person name="Walenz B."/>
            <person name="Inman J."/>
            <person name="Schobel S."/>
            <person name="Galinsky K."/>
            <person name="Amedeo P."/>
            <person name="Strausberg R."/>
        </authorList>
    </citation>
    <scope>NUCLEOTIDE SEQUENCE</scope>
    <source>
        <strain evidence="2">USDA</strain>
    </source>
</reference>
<feature type="domain" description="Sulfotransferase" evidence="1">
    <location>
        <begin position="118"/>
        <end position="337"/>
    </location>
</feature>
<dbReference type="OMA" id="QSRQHRN"/>
<dbReference type="InterPro" id="IPR000863">
    <property type="entry name" value="Sulfotransferase_dom"/>
</dbReference>
<dbReference type="SUPFAM" id="SSF52540">
    <property type="entry name" value="P-loop containing nucleoside triphosphate hydrolases"/>
    <property type="match status" value="1"/>
</dbReference>
<protein>
    <recommendedName>
        <fullName evidence="1">Sulfotransferase domain-containing protein</fullName>
    </recommendedName>
</protein>
<dbReference type="Proteomes" id="UP000009046">
    <property type="component" value="Unassembled WGS sequence"/>
</dbReference>
<dbReference type="GeneID" id="8237389"/>
<dbReference type="CTD" id="8237389"/>
<dbReference type="EMBL" id="DS235171">
    <property type="protein sequence ID" value="EEB12846.1"/>
    <property type="molecule type" value="Genomic_DNA"/>
</dbReference>
<dbReference type="STRING" id="121224.E0VHS3"/>
<evidence type="ECO:0000259" key="1">
    <source>
        <dbReference type="Pfam" id="PF00685"/>
    </source>
</evidence>
<dbReference type="InterPro" id="IPR027417">
    <property type="entry name" value="P-loop_NTPase"/>
</dbReference>
<evidence type="ECO:0000313" key="3">
    <source>
        <dbReference type="EnsemblMetazoa" id="PHUM210730-PA"/>
    </source>
</evidence>
<dbReference type="OrthoDB" id="6138663at2759"/>
<keyword evidence="4" id="KW-1185">Reference proteome</keyword>
<accession>E0VHS3</accession>
<dbReference type="AlphaFoldDB" id="E0VHS3"/>
<dbReference type="EMBL" id="AAZO01002431">
    <property type="status" value="NOT_ANNOTATED_CDS"/>
    <property type="molecule type" value="Genomic_DNA"/>
</dbReference>
<dbReference type="VEuPathDB" id="VectorBase:PHUM210730"/>
<dbReference type="GO" id="GO:0001517">
    <property type="term" value="F:N-acetylglucosamine 6-O-sulfotransferase activity"/>
    <property type="evidence" value="ECO:0007669"/>
    <property type="project" value="TreeGrafter"/>
</dbReference>
<dbReference type="Gene3D" id="3.40.50.300">
    <property type="entry name" value="P-loop containing nucleotide triphosphate hydrolases"/>
    <property type="match status" value="1"/>
</dbReference>
<evidence type="ECO:0000313" key="4">
    <source>
        <dbReference type="Proteomes" id="UP000009046"/>
    </source>
</evidence>
<dbReference type="EnsemblMetazoa" id="PHUM210730-RA">
    <property type="protein sequence ID" value="PHUM210730-PA"/>
    <property type="gene ID" value="PHUM210730"/>
</dbReference>
<dbReference type="RefSeq" id="XP_002425584.1">
    <property type="nucleotide sequence ID" value="XM_002425539.1"/>
</dbReference>
<reference evidence="2" key="2">
    <citation type="submission" date="2007-04" db="EMBL/GenBank/DDBJ databases">
        <title>The genome of the human body louse.</title>
        <authorList>
            <consortium name="The Human Body Louse Genome Consortium"/>
            <person name="Kirkness E."/>
            <person name="Walenz B."/>
            <person name="Hass B."/>
            <person name="Bruggner R."/>
            <person name="Strausberg R."/>
        </authorList>
    </citation>
    <scope>NUCLEOTIDE SEQUENCE</scope>
    <source>
        <strain evidence="2">USDA</strain>
    </source>
</reference>
<proteinExistence type="predicted"/>
<evidence type="ECO:0000313" key="2">
    <source>
        <dbReference type="EMBL" id="EEB12846.1"/>
    </source>
</evidence>
<dbReference type="FunFam" id="3.40.50.300:FF:001931">
    <property type="entry name" value="Blast:Carbohydrate sulfotransferase 4"/>
    <property type="match status" value="1"/>
</dbReference>
<dbReference type="InterPro" id="IPR051135">
    <property type="entry name" value="Gal/GlcNAc/GalNAc_ST"/>
</dbReference>
<dbReference type="PANTHER" id="PTHR10704:SF44">
    <property type="entry name" value="LD35051P-RELATED"/>
    <property type="match status" value="1"/>
</dbReference>
<dbReference type="eggNOG" id="ENOG502RGC5">
    <property type="taxonomic scope" value="Eukaryota"/>
</dbReference>
<dbReference type="Pfam" id="PF00685">
    <property type="entry name" value="Sulfotransfer_1"/>
    <property type="match status" value="1"/>
</dbReference>
<dbReference type="GO" id="GO:0006790">
    <property type="term" value="P:sulfur compound metabolic process"/>
    <property type="evidence" value="ECO:0007669"/>
    <property type="project" value="TreeGrafter"/>
</dbReference>
<dbReference type="KEGG" id="phu:Phum_PHUM210730"/>
<name>E0VHS3_PEDHC</name>
<dbReference type="InParanoid" id="E0VHS3"/>
<dbReference type="GO" id="GO:0006044">
    <property type="term" value="P:N-acetylglucosamine metabolic process"/>
    <property type="evidence" value="ECO:0007669"/>
    <property type="project" value="TreeGrafter"/>
</dbReference>
<dbReference type="PANTHER" id="PTHR10704">
    <property type="entry name" value="CARBOHYDRATE SULFOTRANSFERASE"/>
    <property type="match status" value="1"/>
</dbReference>
<reference evidence="3" key="3">
    <citation type="submission" date="2020-05" db="UniProtKB">
        <authorList>
            <consortium name="EnsemblMetazoa"/>
        </authorList>
    </citation>
    <scope>IDENTIFICATION</scope>
    <source>
        <strain evidence="3">USDA</strain>
    </source>
</reference>
<gene>
    <name evidence="3" type="primary">8237389</name>
    <name evidence="2" type="ORF">Phum_PHUM210730</name>
</gene>
<organism>
    <name type="scientific">Pediculus humanus subsp. corporis</name>
    <name type="common">Body louse</name>
    <dbReference type="NCBI Taxonomy" id="121224"/>
    <lineage>
        <taxon>Eukaryota</taxon>
        <taxon>Metazoa</taxon>
        <taxon>Ecdysozoa</taxon>
        <taxon>Arthropoda</taxon>
        <taxon>Hexapoda</taxon>
        <taxon>Insecta</taxon>
        <taxon>Pterygota</taxon>
        <taxon>Neoptera</taxon>
        <taxon>Paraneoptera</taxon>
        <taxon>Psocodea</taxon>
        <taxon>Troctomorpha</taxon>
        <taxon>Phthiraptera</taxon>
        <taxon>Anoplura</taxon>
        <taxon>Pediculidae</taxon>
        <taxon>Pediculus</taxon>
    </lineage>
</organism>
<dbReference type="HOGENOM" id="CLU_028381_0_0_1"/>